<dbReference type="Proteomes" id="UP000271624">
    <property type="component" value="Unassembled WGS sequence"/>
</dbReference>
<organism evidence="3 4">
    <name type="scientific">Dulcicalothrix desertica PCC 7102</name>
    <dbReference type="NCBI Taxonomy" id="232991"/>
    <lineage>
        <taxon>Bacteria</taxon>
        <taxon>Bacillati</taxon>
        <taxon>Cyanobacteriota</taxon>
        <taxon>Cyanophyceae</taxon>
        <taxon>Nostocales</taxon>
        <taxon>Calotrichaceae</taxon>
        <taxon>Dulcicalothrix</taxon>
    </lineage>
</organism>
<feature type="transmembrane region" description="Helical" evidence="1">
    <location>
        <begin position="67"/>
        <end position="88"/>
    </location>
</feature>
<dbReference type="InterPro" id="IPR051783">
    <property type="entry name" value="NAD(P)-dependent_oxidoreduct"/>
</dbReference>
<dbReference type="Gene3D" id="3.40.50.720">
    <property type="entry name" value="NAD(P)-binding Rossmann-like Domain"/>
    <property type="match status" value="1"/>
</dbReference>
<dbReference type="InterPro" id="IPR036291">
    <property type="entry name" value="NAD(P)-bd_dom_sf"/>
</dbReference>
<dbReference type="GO" id="GO:0005737">
    <property type="term" value="C:cytoplasm"/>
    <property type="evidence" value="ECO:0007669"/>
    <property type="project" value="TreeGrafter"/>
</dbReference>
<evidence type="ECO:0000313" key="3">
    <source>
        <dbReference type="EMBL" id="RUT07263.1"/>
    </source>
</evidence>
<dbReference type="RefSeq" id="WP_127081086.1">
    <property type="nucleotide sequence ID" value="NZ_RSCL01000005.1"/>
</dbReference>
<dbReference type="EMBL" id="RSCL01000005">
    <property type="protein sequence ID" value="RUT07263.1"/>
    <property type="molecule type" value="Genomic_DNA"/>
</dbReference>
<keyword evidence="4" id="KW-1185">Reference proteome</keyword>
<accession>A0A3S1CNG6</accession>
<reference evidence="3" key="2">
    <citation type="journal article" date="2019" name="Genome Biol. Evol.">
        <title>Day and night: Metabolic profiles and evolutionary relationships of six axenic non-marine cyanobacteria.</title>
        <authorList>
            <person name="Will S.E."/>
            <person name="Henke P."/>
            <person name="Boedeker C."/>
            <person name="Huang S."/>
            <person name="Brinkmann H."/>
            <person name="Rohde M."/>
            <person name="Jarek M."/>
            <person name="Friedl T."/>
            <person name="Seufert S."/>
            <person name="Schumacher M."/>
            <person name="Overmann J."/>
            <person name="Neumann-Schaal M."/>
            <person name="Petersen J."/>
        </authorList>
    </citation>
    <scope>NUCLEOTIDE SEQUENCE [LARGE SCALE GENOMIC DNA]</scope>
    <source>
        <strain evidence="3">PCC 7102</strain>
    </source>
</reference>
<reference evidence="3" key="1">
    <citation type="submission" date="2018-12" db="EMBL/GenBank/DDBJ databases">
        <authorList>
            <person name="Will S."/>
            <person name="Neumann-Schaal M."/>
            <person name="Henke P."/>
        </authorList>
    </citation>
    <scope>NUCLEOTIDE SEQUENCE</scope>
    <source>
        <strain evidence="3">PCC 7102</strain>
    </source>
</reference>
<dbReference type="OrthoDB" id="9807212at2"/>
<comment type="caution">
    <text evidence="3">The sequence shown here is derived from an EMBL/GenBank/DDBJ whole genome shotgun (WGS) entry which is preliminary data.</text>
</comment>
<dbReference type="SUPFAM" id="SSF51735">
    <property type="entry name" value="NAD(P)-binding Rossmann-fold domains"/>
    <property type="match status" value="1"/>
</dbReference>
<keyword evidence="1" id="KW-0472">Membrane</keyword>
<dbReference type="PANTHER" id="PTHR48079">
    <property type="entry name" value="PROTEIN YEEZ"/>
    <property type="match status" value="1"/>
</dbReference>
<evidence type="ECO:0000259" key="2">
    <source>
        <dbReference type="Pfam" id="PF01370"/>
    </source>
</evidence>
<dbReference type="Pfam" id="PF01370">
    <property type="entry name" value="Epimerase"/>
    <property type="match status" value="1"/>
</dbReference>
<dbReference type="PANTHER" id="PTHR48079:SF6">
    <property type="entry name" value="NAD(P)-BINDING DOMAIN-CONTAINING PROTEIN-RELATED"/>
    <property type="match status" value="1"/>
</dbReference>
<proteinExistence type="predicted"/>
<evidence type="ECO:0000256" key="1">
    <source>
        <dbReference type="SAM" id="Phobius"/>
    </source>
</evidence>
<dbReference type="AlphaFoldDB" id="A0A3S1CNG6"/>
<feature type="domain" description="NAD-dependent epimerase/dehydratase" evidence="2">
    <location>
        <begin position="4"/>
        <end position="73"/>
    </location>
</feature>
<keyword evidence="1" id="KW-1133">Transmembrane helix</keyword>
<protein>
    <recommendedName>
        <fullName evidence="2">NAD-dependent epimerase/dehydratase domain-containing protein</fullName>
    </recommendedName>
</protein>
<dbReference type="GO" id="GO:0004029">
    <property type="term" value="F:aldehyde dehydrogenase (NAD+) activity"/>
    <property type="evidence" value="ECO:0007669"/>
    <property type="project" value="TreeGrafter"/>
</dbReference>
<evidence type="ECO:0000313" key="4">
    <source>
        <dbReference type="Proteomes" id="UP000271624"/>
    </source>
</evidence>
<gene>
    <name evidence="3" type="ORF">DSM106972_025240</name>
</gene>
<sequence length="90" mass="9932">MKAFVTGGSGFVGGQMIRMLQERGYEVNALVRSKQAATQVTALGASPIFGDLLNETAMIQGMLRCDVVFHVASKYLSYIMFITLYGYIHF</sequence>
<name>A0A3S1CNG6_9CYAN</name>
<keyword evidence="1" id="KW-0812">Transmembrane</keyword>
<dbReference type="InterPro" id="IPR001509">
    <property type="entry name" value="Epimerase_deHydtase"/>
</dbReference>